<dbReference type="Gene3D" id="3.90.79.10">
    <property type="entry name" value="Nucleoside Triphosphate Pyrophosphohydrolase"/>
    <property type="match status" value="1"/>
</dbReference>
<dbReference type="PROSITE" id="PS51462">
    <property type="entry name" value="NUDIX"/>
    <property type="match status" value="1"/>
</dbReference>
<dbReference type="SUPFAM" id="SSF55811">
    <property type="entry name" value="Nudix"/>
    <property type="match status" value="1"/>
</dbReference>
<proteinExistence type="predicted"/>
<dbReference type="InterPro" id="IPR015797">
    <property type="entry name" value="NUDIX_hydrolase-like_dom_sf"/>
</dbReference>
<dbReference type="PANTHER" id="PTHR21340">
    <property type="entry name" value="DIADENOSINE 5,5-P1,P4-TETRAPHOSPHATE PYROPHOSPHOHYDROLASE MUTT"/>
    <property type="match status" value="1"/>
</dbReference>
<dbReference type="InterPro" id="IPR051325">
    <property type="entry name" value="Nudix_hydrolase_domain"/>
</dbReference>
<accession>A0ABN3VV27</accession>
<dbReference type="EMBL" id="BAAAVI010000011">
    <property type="protein sequence ID" value="GAA2861964.1"/>
    <property type="molecule type" value="Genomic_DNA"/>
</dbReference>
<evidence type="ECO:0000313" key="4">
    <source>
        <dbReference type="Proteomes" id="UP001500831"/>
    </source>
</evidence>
<comment type="caution">
    <text evidence="3">The sequence shown here is derived from an EMBL/GenBank/DDBJ whole genome shotgun (WGS) entry which is preliminary data.</text>
</comment>
<dbReference type="InterPro" id="IPR013078">
    <property type="entry name" value="His_Pase_superF_clade-1"/>
</dbReference>
<dbReference type="Proteomes" id="UP001500831">
    <property type="component" value="Unassembled WGS sequence"/>
</dbReference>
<dbReference type="InterPro" id="IPR029033">
    <property type="entry name" value="His_PPase_superfam"/>
</dbReference>
<evidence type="ECO:0000256" key="1">
    <source>
        <dbReference type="ARBA" id="ARBA00022801"/>
    </source>
</evidence>
<sequence>MTEPQAHPADLIRAAGAVVWRGPETAPEIALVHRPKYDDWSLPKGKLKSGEHVIAGALREVAEETGITVELGRALPPVRYLKGGRPKRVDYWLARAVTDEHRADGVEVDQVVWLPMEEARRRLTYEGDAGLLRALDGVPLATVPLVFVRHGRAGDRQNWVGDDDERPLDAVGRAQAEILTGVLGAFHPAELVSSPSRRCAQTLEPYAGRTGLGVRLERPLSETHYDPRACLRLVSEALAAGRSTVLCSHGKVLPDLISRVSHRPDEVHLRKGAFMVTHHSGGRVVGTDHYLT</sequence>
<evidence type="ECO:0000313" key="3">
    <source>
        <dbReference type="EMBL" id="GAA2861964.1"/>
    </source>
</evidence>
<protein>
    <submittedName>
        <fullName evidence="3">NUDIX hydrolase</fullName>
    </submittedName>
</protein>
<keyword evidence="4" id="KW-1185">Reference proteome</keyword>
<dbReference type="PANTHER" id="PTHR21340:SF0">
    <property type="entry name" value="BIS(5'-NUCLEOSYL)-TETRAPHOSPHATASE [ASYMMETRICAL]"/>
    <property type="match status" value="1"/>
</dbReference>
<dbReference type="GO" id="GO:0016787">
    <property type="term" value="F:hydrolase activity"/>
    <property type="evidence" value="ECO:0007669"/>
    <property type="project" value="UniProtKB-KW"/>
</dbReference>
<dbReference type="PROSITE" id="PS00893">
    <property type="entry name" value="NUDIX_BOX"/>
    <property type="match status" value="1"/>
</dbReference>
<name>A0ABN3VV27_9ACTN</name>
<dbReference type="RefSeq" id="WP_344970047.1">
    <property type="nucleotide sequence ID" value="NZ_BAAAVI010000011.1"/>
</dbReference>
<dbReference type="SMART" id="SM00855">
    <property type="entry name" value="PGAM"/>
    <property type="match status" value="1"/>
</dbReference>
<dbReference type="Pfam" id="PF00300">
    <property type="entry name" value="His_Phos_1"/>
    <property type="match status" value="1"/>
</dbReference>
<keyword evidence="1 3" id="KW-0378">Hydrolase</keyword>
<dbReference type="InterPro" id="IPR000086">
    <property type="entry name" value="NUDIX_hydrolase_dom"/>
</dbReference>
<dbReference type="Gene3D" id="3.40.50.1240">
    <property type="entry name" value="Phosphoglycerate mutase-like"/>
    <property type="match status" value="1"/>
</dbReference>
<dbReference type="CDD" id="cd07067">
    <property type="entry name" value="HP_PGM_like"/>
    <property type="match status" value="1"/>
</dbReference>
<dbReference type="Pfam" id="PF00293">
    <property type="entry name" value="NUDIX"/>
    <property type="match status" value="1"/>
</dbReference>
<reference evidence="3 4" key="1">
    <citation type="journal article" date="2019" name="Int. J. Syst. Evol. Microbiol.">
        <title>The Global Catalogue of Microorganisms (GCM) 10K type strain sequencing project: providing services to taxonomists for standard genome sequencing and annotation.</title>
        <authorList>
            <consortium name="The Broad Institute Genomics Platform"/>
            <consortium name="The Broad Institute Genome Sequencing Center for Infectious Disease"/>
            <person name="Wu L."/>
            <person name="Ma J."/>
        </authorList>
    </citation>
    <scope>NUCLEOTIDE SEQUENCE [LARGE SCALE GENOMIC DNA]</scope>
    <source>
        <strain evidence="3 4">JCM 6242</strain>
    </source>
</reference>
<evidence type="ECO:0000259" key="2">
    <source>
        <dbReference type="PROSITE" id="PS51462"/>
    </source>
</evidence>
<dbReference type="InterPro" id="IPR020084">
    <property type="entry name" value="NUDIX_hydrolase_CS"/>
</dbReference>
<dbReference type="SUPFAM" id="SSF53254">
    <property type="entry name" value="Phosphoglycerate mutase-like"/>
    <property type="match status" value="1"/>
</dbReference>
<feature type="domain" description="Nudix hydrolase" evidence="2">
    <location>
        <begin position="10"/>
        <end position="136"/>
    </location>
</feature>
<gene>
    <name evidence="3" type="ORF">GCM10010517_20820</name>
</gene>
<organism evidence="3 4">
    <name type="scientific">Streptosporangium fragile</name>
    <dbReference type="NCBI Taxonomy" id="46186"/>
    <lineage>
        <taxon>Bacteria</taxon>
        <taxon>Bacillati</taxon>
        <taxon>Actinomycetota</taxon>
        <taxon>Actinomycetes</taxon>
        <taxon>Streptosporangiales</taxon>
        <taxon>Streptosporangiaceae</taxon>
        <taxon>Streptosporangium</taxon>
    </lineage>
</organism>
<dbReference type="CDD" id="cd03673">
    <property type="entry name" value="NUDIX_Ap6A_hydrolase"/>
    <property type="match status" value="1"/>
</dbReference>